<dbReference type="AlphaFoldDB" id="A0A9X1NHU9"/>
<dbReference type="RefSeq" id="WP_231446894.1">
    <property type="nucleotide sequence ID" value="NZ_JAJOMB010000016.1"/>
</dbReference>
<evidence type="ECO:0000313" key="3">
    <source>
        <dbReference type="Proteomes" id="UP001138997"/>
    </source>
</evidence>
<feature type="region of interest" description="Disordered" evidence="1">
    <location>
        <begin position="85"/>
        <end position="105"/>
    </location>
</feature>
<feature type="compositionally biased region" description="Basic and acidic residues" evidence="1">
    <location>
        <begin position="95"/>
        <end position="105"/>
    </location>
</feature>
<evidence type="ECO:0000313" key="2">
    <source>
        <dbReference type="EMBL" id="MCD5314408.1"/>
    </source>
</evidence>
<gene>
    <name evidence="2" type="ORF">LR394_26225</name>
</gene>
<evidence type="ECO:0000256" key="1">
    <source>
        <dbReference type="SAM" id="MobiDB-lite"/>
    </source>
</evidence>
<proteinExistence type="predicted"/>
<accession>A0A9X1NHU9</accession>
<dbReference type="Proteomes" id="UP001138997">
    <property type="component" value="Unassembled WGS sequence"/>
</dbReference>
<dbReference type="EMBL" id="JAJOMB010000016">
    <property type="protein sequence ID" value="MCD5314408.1"/>
    <property type="molecule type" value="Genomic_DNA"/>
</dbReference>
<organism evidence="2 3">
    <name type="scientific">Kineosporia babensis</name>
    <dbReference type="NCBI Taxonomy" id="499548"/>
    <lineage>
        <taxon>Bacteria</taxon>
        <taxon>Bacillati</taxon>
        <taxon>Actinomycetota</taxon>
        <taxon>Actinomycetes</taxon>
        <taxon>Kineosporiales</taxon>
        <taxon>Kineosporiaceae</taxon>
        <taxon>Kineosporia</taxon>
    </lineage>
</organism>
<name>A0A9X1NHU9_9ACTN</name>
<keyword evidence="3" id="KW-1185">Reference proteome</keyword>
<protein>
    <submittedName>
        <fullName evidence="2">Uncharacterized protein</fullName>
    </submittedName>
</protein>
<comment type="caution">
    <text evidence="2">The sequence shown here is derived from an EMBL/GenBank/DDBJ whole genome shotgun (WGS) entry which is preliminary data.</text>
</comment>
<sequence>MDSKLLSAQTDTWILACLAAGPAGMTLREIRQRLWEQIPTDVRSSWEVLLVGDQVSRSLNQLAREGVVRHDKYAMRWELITRDQEMAAPPTRTVPDGEQRHLFDA</sequence>
<reference evidence="2" key="1">
    <citation type="submission" date="2021-11" db="EMBL/GenBank/DDBJ databases">
        <title>Streptomyces corallinus and Kineosporia corallina sp. nov., two new coral-derived marine actinobacteria.</title>
        <authorList>
            <person name="Buangrab K."/>
            <person name="Sutthacheep M."/>
            <person name="Yeemin T."/>
            <person name="Harunari E."/>
            <person name="Igarashi Y."/>
            <person name="Sripreechasak P."/>
            <person name="Kanchanasin P."/>
            <person name="Tanasupawat S."/>
            <person name="Phongsopitanun W."/>
        </authorList>
    </citation>
    <scope>NUCLEOTIDE SEQUENCE</scope>
    <source>
        <strain evidence="2">JCM 31032</strain>
    </source>
</reference>